<dbReference type="AlphaFoldDB" id="A0A183K2T4"/>
<evidence type="ECO:0000313" key="3">
    <source>
        <dbReference type="Proteomes" id="UP000279833"/>
    </source>
</evidence>
<dbReference type="STRING" id="6186.A0A183K2T4"/>
<keyword evidence="3" id="KW-1185">Reference proteome</keyword>
<proteinExistence type="predicted"/>
<reference evidence="2 3" key="2">
    <citation type="submission" date="2018-11" db="EMBL/GenBank/DDBJ databases">
        <authorList>
            <consortium name="Pathogen Informatics"/>
        </authorList>
    </citation>
    <scope>NUCLEOTIDE SEQUENCE [LARGE SCALE GENOMIC DNA]</scope>
    <source>
        <strain evidence="2">Dakar</strain>
        <strain evidence="3">Dakar, Senegal</strain>
    </source>
</reference>
<feature type="domain" description="Integrase zinc-binding" evidence="1">
    <location>
        <begin position="28"/>
        <end position="82"/>
    </location>
</feature>
<dbReference type="PANTHER" id="PTHR37984:SF5">
    <property type="entry name" value="PROTEIN NYNRIN-LIKE"/>
    <property type="match status" value="1"/>
</dbReference>
<name>A0A183K2T4_9TREM</name>
<gene>
    <name evidence="2" type="ORF">SCUD_LOCUS9298</name>
</gene>
<protein>
    <submittedName>
        <fullName evidence="4">Integrase_H2C2 domain-containing protein</fullName>
    </submittedName>
</protein>
<reference evidence="4" key="1">
    <citation type="submission" date="2016-06" db="UniProtKB">
        <authorList>
            <consortium name="WormBaseParasite"/>
        </authorList>
    </citation>
    <scope>IDENTIFICATION</scope>
</reference>
<evidence type="ECO:0000313" key="4">
    <source>
        <dbReference type="WBParaSite" id="SCUD_0000929801-mRNA-1"/>
    </source>
</evidence>
<dbReference type="Pfam" id="PF17921">
    <property type="entry name" value="Integrase_H2C2"/>
    <property type="match status" value="1"/>
</dbReference>
<dbReference type="FunFam" id="1.10.340.70:FF:000004">
    <property type="entry name" value="Retrovirus-related Pol polyprotein from transposon 297-like Protein"/>
    <property type="match status" value="1"/>
</dbReference>
<dbReference type="EMBL" id="UZAK01033161">
    <property type="protein sequence ID" value="VDP35050.1"/>
    <property type="molecule type" value="Genomic_DNA"/>
</dbReference>
<dbReference type="Gene3D" id="1.10.340.70">
    <property type="match status" value="1"/>
</dbReference>
<dbReference type="InterPro" id="IPR041588">
    <property type="entry name" value="Integrase_H2C2"/>
</dbReference>
<evidence type="ECO:0000259" key="1">
    <source>
        <dbReference type="Pfam" id="PF17921"/>
    </source>
</evidence>
<dbReference type="InterPro" id="IPR050951">
    <property type="entry name" value="Retrovirus_Pol_polyprotein"/>
</dbReference>
<evidence type="ECO:0000313" key="2">
    <source>
        <dbReference type="EMBL" id="VDP35050.1"/>
    </source>
</evidence>
<accession>A0A183K2T4</accession>
<dbReference type="WBParaSite" id="SCUD_0000929801-mRNA-1">
    <property type="protein sequence ID" value="SCUD_0000929801-mRNA-1"/>
    <property type="gene ID" value="SCUD_0000929801"/>
</dbReference>
<organism evidence="4">
    <name type="scientific">Schistosoma curassoni</name>
    <dbReference type="NCBI Taxonomy" id="6186"/>
    <lineage>
        <taxon>Eukaryota</taxon>
        <taxon>Metazoa</taxon>
        <taxon>Spiralia</taxon>
        <taxon>Lophotrochozoa</taxon>
        <taxon>Platyhelminthes</taxon>
        <taxon>Trematoda</taxon>
        <taxon>Digenea</taxon>
        <taxon>Strigeidida</taxon>
        <taxon>Schistosomatoidea</taxon>
        <taxon>Schistosomatidae</taxon>
        <taxon>Schistosoma</taxon>
    </lineage>
</organism>
<sequence length="138" mass="15966">MLRRTQEERDELSVTPDGILSVNDRVVIPPSLQKSSLEDLHSGHLGVEKMKSLAMLTCWWPEINADICRTAKNCERCHQFRNQPSKIMRCSESTDITYYRENDLRPAMRTVLKNAGKSTFRIPDTDYLTTDNRNVDHI</sequence>
<dbReference type="Proteomes" id="UP000279833">
    <property type="component" value="Unassembled WGS sequence"/>
</dbReference>
<dbReference type="PANTHER" id="PTHR37984">
    <property type="entry name" value="PROTEIN CBG26694"/>
    <property type="match status" value="1"/>
</dbReference>